<dbReference type="SUPFAM" id="SSF103515">
    <property type="entry name" value="Autotransporter"/>
    <property type="match status" value="1"/>
</dbReference>
<feature type="non-terminal residue" evidence="2">
    <location>
        <position position="1"/>
    </location>
</feature>
<dbReference type="AlphaFoldDB" id="A0A3B0RED3"/>
<dbReference type="InterPro" id="IPR036709">
    <property type="entry name" value="Autotransporte_beta_dom_sf"/>
</dbReference>
<dbReference type="SMART" id="SM00869">
    <property type="entry name" value="Autotransporter"/>
    <property type="match status" value="1"/>
</dbReference>
<name>A0A3B0RED3_9ZZZZ</name>
<sequence>TIDISGSVNGASGNGISAQTANGASITLQTGASVTGGAAAIVTDGLTAGDAVDDVVTLNTGAAILSDVLLNNGNDIFNAAGGTYANVFGGGGADSVNFSGAGGAVNGLQEFEIFNFNAGGFDLTGAYTGLSQVNFLMGTNTLTGSLTSTATTIASGATLNAADGALLAGVLTNNGVLNIGASPGVFTITGDFVQSASGVLPIEIGAAASDLLIVTGNVTLAGALDVTLLGAVGTGAVTRTIIDGGGVLTGAFDSVNSGLLIAQTVVLDAANADVNLTTTINTASSVAGLTQNQTNVGDNLIGLLADPTLDPELANLIGAVGALQTAQELADTLEDLHPEGLDMGLKFLTAAQGAFLNMVIGQSQGTSRTNPVQIASLNGGPVSVADDADGASIWAAFQISSVDQNGGAEHLDFDGDTFSFMAGVSGIKAGPVSLGFAGGYSDFSGAADGALGDEIDSNIYQLALSLRAEINEGGKNGINGHIESAISYAGGDSDIVMNVTDPISQSPVQQRGSGDISSIDWVARLTVDGMNGREWPIKPHLRVGVNQYSQGAVNIGLSSPTALTVQELDNTRGSIGIGASFEQQMNENLALRASVTGVQYFGDTQNIFSSRFASSPTGGAAFQTFGKEVDRQVELDAGFAYRHRSGFSFGAGLFGEFGDLNIYGANVSVSKRF</sequence>
<feature type="domain" description="Autotransporter" evidence="1">
    <location>
        <begin position="386"/>
        <end position="673"/>
    </location>
</feature>
<dbReference type="Gene3D" id="2.40.128.130">
    <property type="entry name" value="Autotransporter beta-domain"/>
    <property type="match status" value="1"/>
</dbReference>
<gene>
    <name evidence="2" type="ORF">MNBD_ALPHA05-584</name>
</gene>
<dbReference type="InterPro" id="IPR005546">
    <property type="entry name" value="Autotransporte_beta"/>
</dbReference>
<dbReference type="EMBL" id="UOEH01000040">
    <property type="protein sequence ID" value="VAV90442.1"/>
    <property type="molecule type" value="Genomic_DNA"/>
</dbReference>
<proteinExistence type="predicted"/>
<keyword evidence="2" id="KW-0378">Hydrolase</keyword>
<dbReference type="GO" id="GO:0004035">
    <property type="term" value="F:alkaline phosphatase activity"/>
    <property type="evidence" value="ECO:0007669"/>
    <property type="project" value="UniProtKB-EC"/>
</dbReference>
<reference evidence="2" key="1">
    <citation type="submission" date="2018-06" db="EMBL/GenBank/DDBJ databases">
        <authorList>
            <person name="Zhirakovskaya E."/>
        </authorList>
    </citation>
    <scope>NUCLEOTIDE SEQUENCE</scope>
</reference>
<dbReference type="EC" id="3.1.3.1" evidence="2"/>
<dbReference type="PROSITE" id="PS51208">
    <property type="entry name" value="AUTOTRANSPORTER"/>
    <property type="match status" value="1"/>
</dbReference>
<evidence type="ECO:0000259" key="1">
    <source>
        <dbReference type="PROSITE" id="PS51208"/>
    </source>
</evidence>
<protein>
    <submittedName>
        <fullName evidence="2">Alkaline phosphatase</fullName>
        <ecNumber evidence="2">3.1.3.1</ecNumber>
    </submittedName>
</protein>
<dbReference type="Pfam" id="PF03797">
    <property type="entry name" value="Autotransporter"/>
    <property type="match status" value="1"/>
</dbReference>
<evidence type="ECO:0000313" key="2">
    <source>
        <dbReference type="EMBL" id="VAV90442.1"/>
    </source>
</evidence>
<accession>A0A3B0RED3</accession>
<organism evidence="2">
    <name type="scientific">hydrothermal vent metagenome</name>
    <dbReference type="NCBI Taxonomy" id="652676"/>
    <lineage>
        <taxon>unclassified sequences</taxon>
        <taxon>metagenomes</taxon>
        <taxon>ecological metagenomes</taxon>
    </lineage>
</organism>